<dbReference type="EMBL" id="MT631211">
    <property type="protein sequence ID" value="QNO46616.1"/>
    <property type="molecule type" value="Genomic_DNA"/>
</dbReference>
<reference evidence="2" key="1">
    <citation type="submission" date="2020-06" db="EMBL/GenBank/DDBJ databases">
        <title>Unique genomic features of the anaerobic methanotrophic archaea.</title>
        <authorList>
            <person name="Chadwick G.L."/>
            <person name="Skennerton C.T."/>
            <person name="Laso-Perez R."/>
            <person name="Leu A.O."/>
            <person name="Speth D.R."/>
            <person name="Yu H."/>
            <person name="Morgan-Lang C."/>
            <person name="Hatzenpichler R."/>
            <person name="Goudeau D."/>
            <person name="Malmstrom R."/>
            <person name="Brazelton W.J."/>
            <person name="Woyke T."/>
            <person name="Hallam S.J."/>
            <person name="Tyson G.W."/>
            <person name="Wegener G."/>
            <person name="Boetius A."/>
            <person name="Orphan V."/>
        </authorList>
    </citation>
    <scope>NUCLEOTIDE SEQUENCE</scope>
</reference>
<feature type="compositionally biased region" description="Basic and acidic residues" evidence="1">
    <location>
        <begin position="43"/>
        <end position="52"/>
    </location>
</feature>
<sequence length="86" mass="9530">MYENAHTPPSLKRGGKRKKDQNKGGGKKPGQKKGHKGVTRPPAKPDRHVDVTKDRCPDCGTELGDPFSVETKVIEEIFGTTTCYRH</sequence>
<organism evidence="2">
    <name type="scientific">Candidatus Methanogaster sp. ANME-2c ERB4</name>
    <dbReference type="NCBI Taxonomy" id="2759911"/>
    <lineage>
        <taxon>Archaea</taxon>
        <taxon>Methanobacteriati</taxon>
        <taxon>Methanobacteriota</taxon>
        <taxon>Stenosarchaea group</taxon>
        <taxon>Methanomicrobia</taxon>
        <taxon>Methanosarcinales</taxon>
        <taxon>ANME-2 cluster</taxon>
        <taxon>Candidatus Methanogasteraceae</taxon>
        <taxon>Candidatus Methanogaster</taxon>
    </lineage>
</organism>
<feature type="compositionally biased region" description="Basic residues" evidence="1">
    <location>
        <begin position="13"/>
        <end position="38"/>
    </location>
</feature>
<evidence type="ECO:0000256" key="1">
    <source>
        <dbReference type="SAM" id="MobiDB-lite"/>
    </source>
</evidence>
<feature type="region of interest" description="Disordered" evidence="1">
    <location>
        <begin position="1"/>
        <end position="52"/>
    </location>
</feature>
<protein>
    <recommendedName>
        <fullName evidence="3">Transposase IS66 zinc-finger binding domain-containing protein</fullName>
    </recommendedName>
</protein>
<evidence type="ECO:0008006" key="3">
    <source>
        <dbReference type="Google" id="ProtNLM"/>
    </source>
</evidence>
<name>A0A7G9YF32_9EURY</name>
<gene>
    <name evidence="2" type="ORF">OEAKOMNL_00017</name>
</gene>
<dbReference type="AlphaFoldDB" id="A0A7G9YF32"/>
<proteinExistence type="predicted"/>
<accession>A0A7G9YF32</accession>
<evidence type="ECO:0000313" key="2">
    <source>
        <dbReference type="EMBL" id="QNO46616.1"/>
    </source>
</evidence>